<dbReference type="CDD" id="cd15831">
    <property type="entry name" value="BTAD"/>
    <property type="match status" value="1"/>
</dbReference>
<dbReference type="SUPFAM" id="SSF48452">
    <property type="entry name" value="TPR-like"/>
    <property type="match status" value="3"/>
</dbReference>
<dbReference type="PRINTS" id="PR00364">
    <property type="entry name" value="DISEASERSIST"/>
</dbReference>
<dbReference type="RefSeq" id="WP_059263198.1">
    <property type="nucleotide sequence ID" value="NZ_KQ948355.1"/>
</dbReference>
<dbReference type="PROSITE" id="PS50005">
    <property type="entry name" value="TPR"/>
    <property type="match status" value="2"/>
</dbReference>
<evidence type="ECO:0000313" key="10">
    <source>
        <dbReference type="EMBL" id="KUN27663.1"/>
    </source>
</evidence>
<dbReference type="EMBL" id="LMWP01000016">
    <property type="protein sequence ID" value="KUN27663.1"/>
    <property type="molecule type" value="Genomic_DNA"/>
</dbReference>
<dbReference type="Pfam" id="PF03704">
    <property type="entry name" value="BTAD"/>
    <property type="match status" value="1"/>
</dbReference>
<organism evidence="10 11">
    <name type="scientific">Streptomyces corchorusii</name>
    <name type="common">Streptomyces chibaensis</name>
    <dbReference type="NCBI Taxonomy" id="1903"/>
    <lineage>
        <taxon>Bacteria</taxon>
        <taxon>Bacillati</taxon>
        <taxon>Actinomycetota</taxon>
        <taxon>Actinomycetes</taxon>
        <taxon>Kitasatosporales</taxon>
        <taxon>Streptomycetaceae</taxon>
        <taxon>Streptomyces</taxon>
    </lineage>
</organism>
<dbReference type="PANTHER" id="PTHR35807">
    <property type="entry name" value="TRANSCRIPTIONAL REGULATOR REDD-RELATED"/>
    <property type="match status" value="1"/>
</dbReference>
<comment type="caution">
    <text evidence="10">The sequence shown here is derived from an EMBL/GenBank/DDBJ whole genome shotgun (WGS) entry which is preliminary data.</text>
</comment>
<feature type="repeat" description="TPR" evidence="6">
    <location>
        <begin position="877"/>
        <end position="910"/>
    </location>
</feature>
<feature type="domain" description="OmpR/PhoB-type" evidence="9">
    <location>
        <begin position="1"/>
        <end position="97"/>
    </location>
</feature>
<dbReference type="Gene3D" id="1.25.40.10">
    <property type="entry name" value="Tetratricopeptide repeat domain"/>
    <property type="match status" value="2"/>
</dbReference>
<evidence type="ECO:0000256" key="1">
    <source>
        <dbReference type="ARBA" id="ARBA00005820"/>
    </source>
</evidence>
<evidence type="ECO:0000256" key="5">
    <source>
        <dbReference type="ARBA" id="ARBA00023163"/>
    </source>
</evidence>
<keyword evidence="11" id="KW-1185">Reference proteome</keyword>
<dbReference type="SUPFAM" id="SSF46894">
    <property type="entry name" value="C-terminal effector domain of the bipartite response regulators"/>
    <property type="match status" value="1"/>
</dbReference>
<dbReference type="GO" id="GO:0003677">
    <property type="term" value="F:DNA binding"/>
    <property type="evidence" value="ECO:0007669"/>
    <property type="project" value="UniProtKB-UniRule"/>
</dbReference>
<keyword evidence="3" id="KW-0805">Transcription regulation</keyword>
<evidence type="ECO:0000256" key="6">
    <source>
        <dbReference type="PROSITE-ProRule" id="PRU00339"/>
    </source>
</evidence>
<dbReference type="InterPro" id="IPR011990">
    <property type="entry name" value="TPR-like_helical_dom_sf"/>
</dbReference>
<evidence type="ECO:0000313" key="11">
    <source>
        <dbReference type="Proteomes" id="UP000053398"/>
    </source>
</evidence>
<dbReference type="InterPro" id="IPR036388">
    <property type="entry name" value="WH-like_DNA-bd_sf"/>
</dbReference>
<dbReference type="Proteomes" id="UP000053398">
    <property type="component" value="Unassembled WGS sequence"/>
</dbReference>
<accession>A0A101QCX9</accession>
<dbReference type="InterPro" id="IPR019734">
    <property type="entry name" value="TPR_rpt"/>
</dbReference>
<proteinExistence type="inferred from homology"/>
<keyword evidence="6" id="KW-0802">TPR repeat</keyword>
<dbReference type="AlphaFoldDB" id="A0A101QCX9"/>
<name>A0A101QCX9_STRCK</name>
<feature type="region of interest" description="Disordered" evidence="8">
    <location>
        <begin position="253"/>
        <end position="272"/>
    </location>
</feature>
<sequence length="929" mass="101823">MSIGFTLLGDVTIRSRGAELAPGSPRQRCVLALLLIDVNRPVSAQTLLTRVWGDDVPPRAMASLYSYVSRLRALRSDPADAERWDIVRTPAGYVLRTDSSAVDLFRFRSLVEQARGANDPREAEISYGRALALWQGEPLAGLRSPWLDAYRLTLAEEHQRARLDYYELLLNRGRHVDLVQPLAALAAEQPLDEQVAHLHMLALYRTGQPAAALTAYEQLRQRLVERLGTDPGPQLQQLHQRILVFDDALAAPAAEAPERRTPRQLPASPSGFVGRDDALRLLDAREGRADDTAPDVRVIAGMAGVGKSWLALRWAHQHADEFPDGQLYAQLNGFSPSVRPTDPGDVLHLFLMALGAAESELPADTEGRAALYRTLMARRKMLVVLDNARDSAQVVPLLPGTPGCRTLVTSRNRLSSLKVRAGADIVGLGVLSPAESSRLLASRAGDDRAASEPALRDIVRWCAGLPLALDIAAAHADGLPGASLDQLAQDLRDPSARLDVLDTGDVSVSLRVLFAASHAALDAEPARVFGLLGLLPHQDVSLAALAHFIERDPTRTLRTMRVLEEACLVRQHRPGRYQMHDLIRLYAEEQATGLTATQRDRHTRRLVGFYVCTAQAAHRVLEPHRTAQDPPALGDPGPAPLAFGDAQAALAWFDAEYACLQEVIAIAEQRGMRLELCRLTWALHTFRWRRGLFEESIRAWYTALDAATGLDDPSLTAHTRQRLGVALAQAGRYDEALPHLDEALERFRADGGTAGLTRTHHSLAEVHVRINAYERALPHFAQALEGYRALGDQVGESNILNGTGWALARLGRYASGEAHCLQALPLLQIHEDGEGQAATWDTLAYIARRTGRTSRALDAYQQALTHFQAIGNANREADTWASLGDMHADAGEHDAARRAWATALALYRDQGRAAEAREVTERLAARTEP</sequence>
<dbReference type="GO" id="GO:0043531">
    <property type="term" value="F:ADP binding"/>
    <property type="evidence" value="ECO:0007669"/>
    <property type="project" value="InterPro"/>
</dbReference>
<evidence type="ECO:0000256" key="4">
    <source>
        <dbReference type="ARBA" id="ARBA00023125"/>
    </source>
</evidence>
<dbReference type="InterPro" id="IPR051677">
    <property type="entry name" value="AfsR-DnrI-RedD_regulator"/>
</dbReference>
<dbReference type="SUPFAM" id="SSF52540">
    <property type="entry name" value="P-loop containing nucleoside triphosphate hydrolases"/>
    <property type="match status" value="1"/>
</dbReference>
<dbReference type="InterPro" id="IPR016032">
    <property type="entry name" value="Sig_transdc_resp-reg_C-effctor"/>
</dbReference>
<reference evidence="10 11" key="1">
    <citation type="submission" date="2015-10" db="EMBL/GenBank/DDBJ databases">
        <title>Draft genome sequence of Streptomyces corchorusii DSM 40340, type strain for the species Streptomyces corchorusii.</title>
        <authorList>
            <person name="Ruckert C."/>
            <person name="Winkler A."/>
            <person name="Kalinowski J."/>
            <person name="Kampfer P."/>
            <person name="Glaeser S."/>
        </authorList>
    </citation>
    <scope>NUCLEOTIDE SEQUENCE [LARGE SCALE GENOMIC DNA]</scope>
    <source>
        <strain evidence="10 11">DSM 40340</strain>
    </source>
</reference>
<keyword evidence="5" id="KW-0804">Transcription</keyword>
<dbReference type="Pfam" id="PF13424">
    <property type="entry name" value="TPR_12"/>
    <property type="match status" value="2"/>
</dbReference>
<dbReference type="Pfam" id="PF00486">
    <property type="entry name" value="Trans_reg_C"/>
    <property type="match status" value="1"/>
</dbReference>
<protein>
    <submittedName>
        <fullName evidence="10">Response regulator</fullName>
    </submittedName>
</protein>
<dbReference type="InterPro" id="IPR001867">
    <property type="entry name" value="OmpR/PhoB-type_DNA-bd"/>
</dbReference>
<comment type="similarity">
    <text evidence="1">Belongs to the AfsR/DnrI/RedD regulatory family.</text>
</comment>
<evidence type="ECO:0000256" key="7">
    <source>
        <dbReference type="PROSITE-ProRule" id="PRU01091"/>
    </source>
</evidence>
<feature type="repeat" description="TPR" evidence="6">
    <location>
        <begin position="717"/>
        <end position="750"/>
    </location>
</feature>
<evidence type="ECO:0000256" key="2">
    <source>
        <dbReference type="ARBA" id="ARBA00023012"/>
    </source>
</evidence>
<keyword evidence="2" id="KW-0902">Two-component regulatory system</keyword>
<dbReference type="InterPro" id="IPR005158">
    <property type="entry name" value="BTAD"/>
</dbReference>
<dbReference type="InterPro" id="IPR027417">
    <property type="entry name" value="P-loop_NTPase"/>
</dbReference>
<dbReference type="PANTHER" id="PTHR35807:SF1">
    <property type="entry name" value="TRANSCRIPTIONAL REGULATOR REDD"/>
    <property type="match status" value="1"/>
</dbReference>
<evidence type="ECO:0000259" key="9">
    <source>
        <dbReference type="PROSITE" id="PS51755"/>
    </source>
</evidence>
<dbReference type="Gene3D" id="1.10.10.10">
    <property type="entry name" value="Winged helix-like DNA-binding domain superfamily/Winged helix DNA-binding domain"/>
    <property type="match status" value="1"/>
</dbReference>
<dbReference type="GO" id="GO:0000160">
    <property type="term" value="P:phosphorelay signal transduction system"/>
    <property type="evidence" value="ECO:0007669"/>
    <property type="project" value="UniProtKB-KW"/>
</dbReference>
<gene>
    <name evidence="10" type="ORF">AQJ11_13590</name>
</gene>
<dbReference type="SMART" id="SM01043">
    <property type="entry name" value="BTAD"/>
    <property type="match status" value="1"/>
</dbReference>
<feature type="DNA-binding region" description="OmpR/PhoB-type" evidence="7">
    <location>
        <begin position="1"/>
        <end position="97"/>
    </location>
</feature>
<dbReference type="GO" id="GO:0006355">
    <property type="term" value="P:regulation of DNA-templated transcription"/>
    <property type="evidence" value="ECO:0007669"/>
    <property type="project" value="InterPro"/>
</dbReference>
<dbReference type="PROSITE" id="PS51755">
    <property type="entry name" value="OMPR_PHOB"/>
    <property type="match status" value="1"/>
</dbReference>
<keyword evidence="4 7" id="KW-0238">DNA-binding</keyword>
<evidence type="ECO:0000256" key="8">
    <source>
        <dbReference type="SAM" id="MobiDB-lite"/>
    </source>
</evidence>
<dbReference type="Gene3D" id="3.40.50.300">
    <property type="entry name" value="P-loop containing nucleotide triphosphate hydrolases"/>
    <property type="match status" value="1"/>
</dbReference>
<dbReference type="SMART" id="SM00028">
    <property type="entry name" value="TPR"/>
    <property type="match status" value="5"/>
</dbReference>
<evidence type="ECO:0000256" key="3">
    <source>
        <dbReference type="ARBA" id="ARBA00023015"/>
    </source>
</evidence>
<dbReference type="SMART" id="SM00862">
    <property type="entry name" value="Trans_reg_C"/>
    <property type="match status" value="1"/>
</dbReference>